<evidence type="ECO:0000259" key="2">
    <source>
        <dbReference type="PROSITE" id="PS50987"/>
    </source>
</evidence>
<dbReference type="CDD" id="cd00090">
    <property type="entry name" value="HTH_ARSR"/>
    <property type="match status" value="1"/>
</dbReference>
<evidence type="ECO:0000313" key="3">
    <source>
        <dbReference type="EMBL" id="CAB3847477.1"/>
    </source>
</evidence>
<dbReference type="InterPro" id="IPR036873">
    <property type="entry name" value="Rhodanese-like_dom_sf"/>
</dbReference>
<evidence type="ECO:0008006" key="5">
    <source>
        <dbReference type="Google" id="ProtNLM"/>
    </source>
</evidence>
<keyword evidence="4" id="KW-1185">Reference proteome</keyword>
<feature type="domain" description="Rhodanese" evidence="1">
    <location>
        <begin position="130"/>
        <end position="218"/>
    </location>
</feature>
<dbReference type="PRINTS" id="PR00778">
    <property type="entry name" value="HTHARSR"/>
</dbReference>
<dbReference type="EMBL" id="CADIKZ010000003">
    <property type="protein sequence ID" value="CAB3847477.1"/>
    <property type="molecule type" value="Genomic_DNA"/>
</dbReference>
<dbReference type="PROSITE" id="PS50206">
    <property type="entry name" value="RHODANESE_3"/>
    <property type="match status" value="1"/>
</dbReference>
<organism evidence="3 4">
    <name type="scientific">Achromobacter pulmonis</name>
    <dbReference type="NCBI Taxonomy" id="1389932"/>
    <lineage>
        <taxon>Bacteria</taxon>
        <taxon>Pseudomonadati</taxon>
        <taxon>Pseudomonadota</taxon>
        <taxon>Betaproteobacteria</taxon>
        <taxon>Burkholderiales</taxon>
        <taxon>Alcaligenaceae</taxon>
        <taxon>Achromobacter</taxon>
    </lineage>
</organism>
<dbReference type="GO" id="GO:0004792">
    <property type="term" value="F:thiosulfate-cyanide sulfurtransferase activity"/>
    <property type="evidence" value="ECO:0007669"/>
    <property type="project" value="InterPro"/>
</dbReference>
<dbReference type="SMART" id="SM00418">
    <property type="entry name" value="HTH_ARSR"/>
    <property type="match status" value="1"/>
</dbReference>
<gene>
    <name evidence="3" type="ORF">LMG26788_01587</name>
</gene>
<name>A0A6S7CUT9_9BURK</name>
<dbReference type="Gene3D" id="3.40.250.10">
    <property type="entry name" value="Rhodanese-like domain"/>
    <property type="match status" value="1"/>
</dbReference>
<dbReference type="SUPFAM" id="SSF46785">
    <property type="entry name" value="Winged helix' DNA-binding domain"/>
    <property type="match status" value="1"/>
</dbReference>
<dbReference type="PROSITE" id="PS50987">
    <property type="entry name" value="HTH_ARSR_2"/>
    <property type="match status" value="1"/>
</dbReference>
<dbReference type="InterPro" id="IPR011991">
    <property type="entry name" value="ArsR-like_HTH"/>
</dbReference>
<accession>A0A6S7CUT9</accession>
<evidence type="ECO:0000313" key="4">
    <source>
        <dbReference type="Proteomes" id="UP000494203"/>
    </source>
</evidence>
<dbReference type="InterPro" id="IPR001845">
    <property type="entry name" value="HTH_ArsR_DNA-bd_dom"/>
</dbReference>
<proteinExistence type="predicted"/>
<reference evidence="3 4" key="1">
    <citation type="submission" date="2020-04" db="EMBL/GenBank/DDBJ databases">
        <authorList>
            <person name="De Canck E."/>
        </authorList>
    </citation>
    <scope>NUCLEOTIDE SEQUENCE [LARGE SCALE GENOMIC DNA]</scope>
    <source>
        <strain evidence="3 4">LMG 26788</strain>
    </source>
</reference>
<dbReference type="InterPro" id="IPR036388">
    <property type="entry name" value="WH-like_DNA-bd_sf"/>
</dbReference>
<dbReference type="Pfam" id="PF00581">
    <property type="entry name" value="Rhodanese"/>
    <property type="match status" value="1"/>
</dbReference>
<dbReference type="Pfam" id="PF12840">
    <property type="entry name" value="HTH_20"/>
    <property type="match status" value="1"/>
</dbReference>
<dbReference type="Proteomes" id="UP000494203">
    <property type="component" value="Unassembled WGS sequence"/>
</dbReference>
<sequence length="218" mass="23687">MTAPPVQPSLAAELAELARTLGNAHRLILLEHIAQGERPVERLAELAGLSVANASQHLQQLRRAGFVATRRDGKHVYYRLGTAPIAGLLNALGAVAQHNRGEMRRLVADSQDRRDGLEAISRDELLSRLGEGSMTLLDVRPADEFAQGHLPGAINIPADELLQRIGELPADHEIVAYCRGPFCVLSSDAVTALRAHGLRARRLDAGFPDWRAEGLPEE</sequence>
<dbReference type="NCBIfam" id="NF033788">
    <property type="entry name" value="HTH_metalloreg"/>
    <property type="match status" value="1"/>
</dbReference>
<feature type="domain" description="HTH arsR-type" evidence="2">
    <location>
        <begin position="6"/>
        <end position="100"/>
    </location>
</feature>
<dbReference type="PANTHER" id="PTHR43031">
    <property type="entry name" value="FAD-DEPENDENT OXIDOREDUCTASE"/>
    <property type="match status" value="1"/>
</dbReference>
<dbReference type="InterPro" id="IPR050229">
    <property type="entry name" value="GlpE_sulfurtransferase"/>
</dbReference>
<dbReference type="PANTHER" id="PTHR43031:SF1">
    <property type="entry name" value="PYRIDINE NUCLEOTIDE-DISULPHIDE OXIDOREDUCTASE"/>
    <property type="match status" value="1"/>
</dbReference>
<dbReference type="RefSeq" id="WP_175140485.1">
    <property type="nucleotide sequence ID" value="NZ_CADIKZ010000003.1"/>
</dbReference>
<dbReference type="PROSITE" id="PS00380">
    <property type="entry name" value="RHODANESE_1"/>
    <property type="match status" value="1"/>
</dbReference>
<dbReference type="InterPro" id="IPR001763">
    <property type="entry name" value="Rhodanese-like_dom"/>
</dbReference>
<protein>
    <recommendedName>
        <fullName evidence="5">ArsR family transcriptional regulator</fullName>
    </recommendedName>
</protein>
<dbReference type="SMART" id="SM00450">
    <property type="entry name" value="RHOD"/>
    <property type="match status" value="1"/>
</dbReference>
<dbReference type="AlphaFoldDB" id="A0A6S7CUT9"/>
<evidence type="ECO:0000259" key="1">
    <source>
        <dbReference type="PROSITE" id="PS50206"/>
    </source>
</evidence>
<dbReference type="Gene3D" id="1.10.10.10">
    <property type="entry name" value="Winged helix-like DNA-binding domain superfamily/Winged helix DNA-binding domain"/>
    <property type="match status" value="1"/>
</dbReference>
<dbReference type="GO" id="GO:0003700">
    <property type="term" value="F:DNA-binding transcription factor activity"/>
    <property type="evidence" value="ECO:0007669"/>
    <property type="project" value="InterPro"/>
</dbReference>
<dbReference type="SUPFAM" id="SSF52821">
    <property type="entry name" value="Rhodanese/Cell cycle control phosphatase"/>
    <property type="match status" value="1"/>
</dbReference>
<dbReference type="InterPro" id="IPR001307">
    <property type="entry name" value="Thiosulphate_STrfase_CS"/>
</dbReference>
<dbReference type="InterPro" id="IPR036390">
    <property type="entry name" value="WH_DNA-bd_sf"/>
</dbReference>